<dbReference type="SUPFAM" id="SSF51294">
    <property type="entry name" value="Hedgehog/intein (Hint) domain"/>
    <property type="match status" value="1"/>
</dbReference>
<proteinExistence type="predicted"/>
<evidence type="ECO:0000313" key="3">
    <source>
        <dbReference type="Proteomes" id="UP000655589"/>
    </source>
</evidence>
<reference evidence="2" key="2">
    <citation type="submission" date="2020-09" db="EMBL/GenBank/DDBJ databases">
        <authorList>
            <person name="Sun Q."/>
            <person name="Ohkuma M."/>
        </authorList>
    </citation>
    <scope>NUCLEOTIDE SEQUENCE</scope>
    <source>
        <strain evidence="2">JCM 3051</strain>
    </source>
</reference>
<accession>A0A8H9GP57</accession>
<dbReference type="EMBL" id="BMPT01000020">
    <property type="protein sequence ID" value="GGM39225.1"/>
    <property type="molecule type" value="Genomic_DNA"/>
</dbReference>
<dbReference type="SMART" id="SM00306">
    <property type="entry name" value="HintN"/>
    <property type="match status" value="1"/>
</dbReference>
<dbReference type="InterPro" id="IPR030934">
    <property type="entry name" value="Intein_C"/>
</dbReference>
<dbReference type="CDD" id="cd00081">
    <property type="entry name" value="Hint"/>
    <property type="match status" value="1"/>
</dbReference>
<dbReference type="PROSITE" id="PS50818">
    <property type="entry name" value="INTEIN_C_TER"/>
    <property type="match status" value="1"/>
</dbReference>
<dbReference type="AlphaFoldDB" id="A0A8H9GP57"/>
<dbReference type="RefSeq" id="WP_229785685.1">
    <property type="nucleotide sequence ID" value="NZ_BMPT01000020.1"/>
</dbReference>
<evidence type="ECO:0000313" key="2">
    <source>
        <dbReference type="EMBL" id="GGM39225.1"/>
    </source>
</evidence>
<dbReference type="InterPro" id="IPR003587">
    <property type="entry name" value="Hint_dom_N"/>
</dbReference>
<organism evidence="2 3">
    <name type="scientific">Promicromonospora citrea</name>
    <dbReference type="NCBI Taxonomy" id="43677"/>
    <lineage>
        <taxon>Bacteria</taxon>
        <taxon>Bacillati</taxon>
        <taxon>Actinomycetota</taxon>
        <taxon>Actinomycetes</taxon>
        <taxon>Micrococcales</taxon>
        <taxon>Promicromonosporaceae</taxon>
        <taxon>Promicromonospora</taxon>
    </lineage>
</organism>
<comment type="caution">
    <text evidence="2">The sequence shown here is derived from an EMBL/GenBank/DDBJ whole genome shotgun (WGS) entry which is preliminary data.</text>
</comment>
<reference evidence="2" key="1">
    <citation type="journal article" date="2014" name="Int. J. Syst. Evol. Microbiol.">
        <title>Complete genome sequence of Corynebacterium casei LMG S-19264T (=DSM 44701T), isolated from a smear-ripened cheese.</title>
        <authorList>
            <consortium name="US DOE Joint Genome Institute (JGI-PGF)"/>
            <person name="Walter F."/>
            <person name="Albersmeier A."/>
            <person name="Kalinowski J."/>
            <person name="Ruckert C."/>
        </authorList>
    </citation>
    <scope>NUCLEOTIDE SEQUENCE</scope>
    <source>
        <strain evidence="2">JCM 3051</strain>
    </source>
</reference>
<sequence>MKDAFTQKSEFEKKVTAGDTNALLADGITAAAVAATTKSLLPKAAPLHGAANKAPACNSFVPGTLVLLASGESKPIEDVEIGDKVLAADEETGEPTEGRAVTALIRGEGDKTLVTLTLTDGDGDTQQIVATDGHPFWVPEPGEWVDAIDLTAGDWLQTSAGTWVQITAVDVHQRQAVVHNLTVAVDHTYYVLAGATPVLVHNCNNAATHDVENVVDNLDDNVYFHYTSKGGHNGILADDGSLRISANSAGKVHVTQEIGSPAEIEQNIFIGNPMYAGKADYMFAFRMPEGVELGPGSQPNELITRGSLKIPAGNVLFHGRNPF</sequence>
<keyword evidence="3" id="KW-1185">Reference proteome</keyword>
<feature type="domain" description="Hint" evidence="1">
    <location>
        <begin position="57"/>
        <end position="160"/>
    </location>
</feature>
<dbReference type="Proteomes" id="UP000655589">
    <property type="component" value="Unassembled WGS sequence"/>
</dbReference>
<evidence type="ECO:0000259" key="1">
    <source>
        <dbReference type="SMART" id="SM00306"/>
    </source>
</evidence>
<protein>
    <recommendedName>
        <fullName evidence="1">Hint domain-containing protein</fullName>
    </recommendedName>
</protein>
<dbReference type="InterPro" id="IPR036844">
    <property type="entry name" value="Hint_dom_sf"/>
</dbReference>
<name>A0A8H9GP57_9MICO</name>
<dbReference type="Gene3D" id="2.170.16.10">
    <property type="entry name" value="Hedgehog/Intein (Hint) domain"/>
    <property type="match status" value="1"/>
</dbReference>
<gene>
    <name evidence="2" type="ORF">GCM10010102_38580</name>
</gene>
<dbReference type="Pfam" id="PF07591">
    <property type="entry name" value="PT-HINT"/>
    <property type="match status" value="1"/>
</dbReference>